<feature type="chain" id="PRO_5046848306" description="DUF4397 domain-containing protein" evidence="1">
    <location>
        <begin position="19"/>
        <end position="246"/>
    </location>
</feature>
<gene>
    <name evidence="3" type="ORF">GCM10023350_10650</name>
</gene>
<evidence type="ECO:0000259" key="2">
    <source>
        <dbReference type="Pfam" id="PF14344"/>
    </source>
</evidence>
<name>A0ABP8YIA7_9ACTN</name>
<reference evidence="4" key="1">
    <citation type="journal article" date="2019" name="Int. J. Syst. Evol. Microbiol.">
        <title>The Global Catalogue of Microorganisms (GCM) 10K type strain sequencing project: providing services to taxonomists for standard genome sequencing and annotation.</title>
        <authorList>
            <consortium name="The Broad Institute Genomics Platform"/>
            <consortium name="The Broad Institute Genome Sequencing Center for Infectious Disease"/>
            <person name="Wu L."/>
            <person name="Ma J."/>
        </authorList>
    </citation>
    <scope>NUCLEOTIDE SEQUENCE [LARGE SCALE GENOMIC DNA]</scope>
    <source>
        <strain evidence="4">JCM 18532</strain>
    </source>
</reference>
<keyword evidence="1" id="KW-0732">Signal</keyword>
<protein>
    <recommendedName>
        <fullName evidence="2">DUF4397 domain-containing protein</fullName>
    </recommendedName>
</protein>
<dbReference type="InterPro" id="IPR025510">
    <property type="entry name" value="DUF4397"/>
</dbReference>
<dbReference type="Proteomes" id="UP001499882">
    <property type="component" value="Unassembled WGS sequence"/>
</dbReference>
<keyword evidence="4" id="KW-1185">Reference proteome</keyword>
<evidence type="ECO:0000256" key="1">
    <source>
        <dbReference type="SAM" id="SignalP"/>
    </source>
</evidence>
<evidence type="ECO:0000313" key="3">
    <source>
        <dbReference type="EMBL" id="GAA4729234.1"/>
    </source>
</evidence>
<dbReference type="Pfam" id="PF14344">
    <property type="entry name" value="DUF4397"/>
    <property type="match status" value="1"/>
</dbReference>
<feature type="signal peptide" evidence="1">
    <location>
        <begin position="1"/>
        <end position="18"/>
    </location>
</feature>
<organism evidence="3 4">
    <name type="scientific">Nocardioides endophyticus</name>
    <dbReference type="NCBI Taxonomy" id="1353775"/>
    <lineage>
        <taxon>Bacteria</taxon>
        <taxon>Bacillati</taxon>
        <taxon>Actinomycetota</taxon>
        <taxon>Actinomycetes</taxon>
        <taxon>Propionibacteriales</taxon>
        <taxon>Nocardioidaceae</taxon>
        <taxon>Nocardioides</taxon>
    </lineage>
</organism>
<feature type="domain" description="DUF4397" evidence="2">
    <location>
        <begin position="30"/>
        <end position="137"/>
    </location>
</feature>
<sequence length="246" mass="24723">MIPIVVMAAAAVSTTSAAAPAAHAPASPGQLFVVQAVPGATYAVSVDGEEQTDKADVGAVLGPIELDAGDHTVRFEPGSGEPMSANVRIRAGGSVDLVLHLPADPGGDPVADVYRVSAKPAAPDTARVLVAHTATVPPADVRVDGQVVFEDIANGEFATADVPAGQHSAEVVPAGTSDDPILGPLDVDLPAGTVTMVYAVGTPTDGSMNVISHQESIGTTNAAPLREIGTGSAGLVRTRQVTIYGR</sequence>
<accession>A0ABP8YIA7</accession>
<evidence type="ECO:0000313" key="4">
    <source>
        <dbReference type="Proteomes" id="UP001499882"/>
    </source>
</evidence>
<proteinExistence type="predicted"/>
<comment type="caution">
    <text evidence="3">The sequence shown here is derived from an EMBL/GenBank/DDBJ whole genome shotgun (WGS) entry which is preliminary data.</text>
</comment>
<dbReference type="EMBL" id="BAABKN010000006">
    <property type="protein sequence ID" value="GAA4729234.1"/>
    <property type="molecule type" value="Genomic_DNA"/>
</dbReference>